<keyword evidence="3 7" id="KW-0808">Transferase</keyword>
<dbReference type="PANTHER" id="PTHR10434:SF64">
    <property type="entry name" value="1-ACYL-SN-GLYCEROL-3-PHOSPHATE ACYLTRANSFERASE-RELATED"/>
    <property type="match status" value="1"/>
</dbReference>
<comment type="caution">
    <text evidence="7">The sequence shown here is derived from an EMBL/GenBank/DDBJ whole genome shotgun (WGS) entry which is preliminary data.</text>
</comment>
<keyword evidence="2" id="KW-0444">Lipid biosynthesis</keyword>
<evidence type="ECO:0000256" key="3">
    <source>
        <dbReference type="ARBA" id="ARBA00022679"/>
    </source>
</evidence>
<organism evidence="7 8">
    <name type="scientific">Simplicispira metamorpha</name>
    <dbReference type="NCBI Taxonomy" id="80881"/>
    <lineage>
        <taxon>Bacteria</taxon>
        <taxon>Pseudomonadati</taxon>
        <taxon>Pseudomonadota</taxon>
        <taxon>Betaproteobacteria</taxon>
        <taxon>Burkholderiales</taxon>
        <taxon>Comamonadaceae</taxon>
        <taxon>Simplicispira</taxon>
    </lineage>
</organism>
<dbReference type="EMBL" id="SLXH01000031">
    <property type="protein sequence ID" value="TCP13757.1"/>
    <property type="molecule type" value="Genomic_DNA"/>
</dbReference>
<comment type="pathway">
    <text evidence="1">Lipid metabolism.</text>
</comment>
<proteinExistence type="predicted"/>
<protein>
    <submittedName>
        <fullName evidence="7">Lyso-ornithine lipid acyltransferase</fullName>
    </submittedName>
</protein>
<dbReference type="Proteomes" id="UP000295182">
    <property type="component" value="Unassembled WGS sequence"/>
</dbReference>
<accession>A0A4R2N227</accession>
<gene>
    <name evidence="7" type="ORF">EV674_13129</name>
</gene>
<name>A0A4R2N227_9BURK</name>
<dbReference type="InterPro" id="IPR002123">
    <property type="entry name" value="Plipid/glycerol_acylTrfase"/>
</dbReference>
<evidence type="ECO:0000313" key="8">
    <source>
        <dbReference type="Proteomes" id="UP000295182"/>
    </source>
</evidence>
<evidence type="ECO:0000256" key="1">
    <source>
        <dbReference type="ARBA" id="ARBA00005189"/>
    </source>
</evidence>
<dbReference type="SUPFAM" id="SSF69593">
    <property type="entry name" value="Glycerol-3-phosphate (1)-acyltransferase"/>
    <property type="match status" value="1"/>
</dbReference>
<dbReference type="SMART" id="SM00563">
    <property type="entry name" value="PlsC"/>
    <property type="match status" value="1"/>
</dbReference>
<keyword evidence="4" id="KW-0443">Lipid metabolism</keyword>
<evidence type="ECO:0000259" key="6">
    <source>
        <dbReference type="SMART" id="SM00563"/>
    </source>
</evidence>
<evidence type="ECO:0000256" key="4">
    <source>
        <dbReference type="ARBA" id="ARBA00023098"/>
    </source>
</evidence>
<dbReference type="Pfam" id="PF01553">
    <property type="entry name" value="Acyltransferase"/>
    <property type="match status" value="1"/>
</dbReference>
<dbReference type="PANTHER" id="PTHR10434">
    <property type="entry name" value="1-ACYL-SN-GLYCEROL-3-PHOSPHATE ACYLTRANSFERASE"/>
    <property type="match status" value="1"/>
</dbReference>
<dbReference type="GO" id="GO:0003841">
    <property type="term" value="F:1-acylglycerol-3-phosphate O-acyltransferase activity"/>
    <property type="evidence" value="ECO:0007669"/>
    <property type="project" value="TreeGrafter"/>
</dbReference>
<evidence type="ECO:0000313" key="7">
    <source>
        <dbReference type="EMBL" id="TCP13757.1"/>
    </source>
</evidence>
<keyword evidence="8" id="KW-1185">Reference proteome</keyword>
<sequence>MRPVGAVCAPRGAVLKPLRGAARLLRLLGHIALGLATVLLRFPRLSPQQQGMRVQAWAMALLGHLGIALQVRGPVPRQGPVLLVANHLSWLDIVVIHAAGHCRFVSKSDVQGWPLIGALATAAGTLYIERSTRRDALRVVHQMADALRAGEVLAVFPEGTTGDGRTLLPFHANLLQAAVSAPAPVQPVGLRFIDAATGDTTCAPSYIGDETLLGSIWRTVCAPPIVAVVNYGPPEQAQGRDRRTWSAHLQAQVDVLRQR</sequence>
<feature type="domain" description="Phospholipid/glycerol acyltransferase" evidence="6">
    <location>
        <begin position="81"/>
        <end position="193"/>
    </location>
</feature>
<keyword evidence="5 7" id="KW-0012">Acyltransferase</keyword>
<dbReference type="GO" id="GO:0006654">
    <property type="term" value="P:phosphatidic acid biosynthetic process"/>
    <property type="evidence" value="ECO:0007669"/>
    <property type="project" value="TreeGrafter"/>
</dbReference>
<evidence type="ECO:0000256" key="2">
    <source>
        <dbReference type="ARBA" id="ARBA00022516"/>
    </source>
</evidence>
<dbReference type="CDD" id="cd07989">
    <property type="entry name" value="LPLAT_AGPAT-like"/>
    <property type="match status" value="1"/>
</dbReference>
<reference evidence="7 8" key="1">
    <citation type="submission" date="2019-03" db="EMBL/GenBank/DDBJ databases">
        <title>Genomic Encyclopedia of Type Strains, Phase IV (KMG-IV): sequencing the most valuable type-strain genomes for metagenomic binning, comparative biology and taxonomic classification.</title>
        <authorList>
            <person name="Goeker M."/>
        </authorList>
    </citation>
    <scope>NUCLEOTIDE SEQUENCE [LARGE SCALE GENOMIC DNA]</scope>
    <source>
        <strain evidence="7 8">DSM 1837</strain>
    </source>
</reference>
<evidence type="ECO:0000256" key="5">
    <source>
        <dbReference type="ARBA" id="ARBA00023315"/>
    </source>
</evidence>
<dbReference type="AlphaFoldDB" id="A0A4R2N227"/>